<keyword evidence="1" id="KW-0732">Signal</keyword>
<dbReference type="InterPro" id="IPR000073">
    <property type="entry name" value="AB_hydrolase_1"/>
</dbReference>
<dbReference type="EMBL" id="QNRT01000005">
    <property type="protein sequence ID" value="RBP48867.1"/>
    <property type="molecule type" value="Genomic_DNA"/>
</dbReference>
<evidence type="ECO:0000259" key="2">
    <source>
        <dbReference type="Pfam" id="PF00561"/>
    </source>
</evidence>
<feature type="chain" id="PRO_5017320052" evidence="1">
    <location>
        <begin position="24"/>
        <end position="326"/>
    </location>
</feature>
<organism evidence="3 4">
    <name type="scientific">Arenicella xantha</name>
    <dbReference type="NCBI Taxonomy" id="644221"/>
    <lineage>
        <taxon>Bacteria</taxon>
        <taxon>Pseudomonadati</taxon>
        <taxon>Pseudomonadota</taxon>
        <taxon>Gammaproteobacteria</taxon>
        <taxon>Arenicellales</taxon>
        <taxon>Arenicellaceae</taxon>
        <taxon>Arenicella</taxon>
    </lineage>
</organism>
<feature type="domain" description="AB hydrolase-1" evidence="2">
    <location>
        <begin position="59"/>
        <end position="306"/>
    </location>
</feature>
<evidence type="ECO:0000256" key="1">
    <source>
        <dbReference type="SAM" id="SignalP"/>
    </source>
</evidence>
<dbReference type="AlphaFoldDB" id="A0A395JIV6"/>
<dbReference type="Pfam" id="PF00561">
    <property type="entry name" value="Abhydrolase_1"/>
    <property type="match status" value="1"/>
</dbReference>
<dbReference type="InParanoid" id="A0A395JIV6"/>
<evidence type="ECO:0000313" key="3">
    <source>
        <dbReference type="EMBL" id="RBP48867.1"/>
    </source>
</evidence>
<keyword evidence="4" id="KW-1185">Reference proteome</keyword>
<sequence>MFRIVLICLTLATTLVTSAVVYAVDDAPSARHVEYPTYTAHANGISLAYQDFGEPREGTVLLVMGLGAQLVAWNDELVFSLVDAGYRVIRFDNRDTGWSEKFYDAPTPNWLTGIRFKFGWSMNPPYLLSDMAADANALLEHLGVEQAHVVGASMGGMIAQIMAAEYPQRVASLTSIMSTSGAAELPQGKVQLDFSSDATTRDEAIQATVQLVKQFGGRTADIGDEAWTKRLSRFYDRSHYAPGTARQIWAIIASGDRVELLQTIEQPTVVIHGSDDALIPYQAGEHTAQLVPGAKFVLLDGMGHHIDAESLPIIVDEILSVAQRAK</sequence>
<evidence type="ECO:0000313" key="4">
    <source>
        <dbReference type="Proteomes" id="UP000253083"/>
    </source>
</evidence>
<comment type="caution">
    <text evidence="3">The sequence shown here is derived from an EMBL/GenBank/DDBJ whole genome shotgun (WGS) entry which is preliminary data.</text>
</comment>
<dbReference type="RefSeq" id="WP_170132146.1">
    <property type="nucleotide sequence ID" value="NZ_QNRT01000005.1"/>
</dbReference>
<dbReference type="GO" id="GO:0046503">
    <property type="term" value="P:glycerolipid catabolic process"/>
    <property type="evidence" value="ECO:0007669"/>
    <property type="project" value="TreeGrafter"/>
</dbReference>
<dbReference type="InterPro" id="IPR029058">
    <property type="entry name" value="AB_hydrolase_fold"/>
</dbReference>
<protein>
    <submittedName>
        <fullName evidence="3">Pimeloyl-ACP methyl ester carboxylesterase</fullName>
    </submittedName>
</protein>
<dbReference type="PANTHER" id="PTHR43433">
    <property type="entry name" value="HYDROLASE, ALPHA/BETA FOLD FAMILY PROTEIN"/>
    <property type="match status" value="1"/>
</dbReference>
<proteinExistence type="predicted"/>
<dbReference type="InterPro" id="IPR050471">
    <property type="entry name" value="AB_hydrolase"/>
</dbReference>
<feature type="signal peptide" evidence="1">
    <location>
        <begin position="1"/>
        <end position="23"/>
    </location>
</feature>
<gene>
    <name evidence="3" type="ORF">DFR28_105206</name>
</gene>
<accession>A0A395JIV6</accession>
<dbReference type="GO" id="GO:0004806">
    <property type="term" value="F:triacylglycerol lipase activity"/>
    <property type="evidence" value="ECO:0007669"/>
    <property type="project" value="TreeGrafter"/>
</dbReference>
<dbReference type="PANTHER" id="PTHR43433:SF5">
    <property type="entry name" value="AB HYDROLASE-1 DOMAIN-CONTAINING PROTEIN"/>
    <property type="match status" value="1"/>
</dbReference>
<reference evidence="3 4" key="1">
    <citation type="submission" date="2018-06" db="EMBL/GenBank/DDBJ databases">
        <title>Genomic Encyclopedia of Type Strains, Phase IV (KMG-IV): sequencing the most valuable type-strain genomes for metagenomic binning, comparative biology and taxonomic classification.</title>
        <authorList>
            <person name="Goeker M."/>
        </authorList>
    </citation>
    <scope>NUCLEOTIDE SEQUENCE [LARGE SCALE GENOMIC DNA]</scope>
    <source>
        <strain evidence="3 4">DSM 24032</strain>
    </source>
</reference>
<dbReference type="Proteomes" id="UP000253083">
    <property type="component" value="Unassembled WGS sequence"/>
</dbReference>
<dbReference type="Gene3D" id="3.40.50.1820">
    <property type="entry name" value="alpha/beta hydrolase"/>
    <property type="match status" value="1"/>
</dbReference>
<dbReference type="SUPFAM" id="SSF53474">
    <property type="entry name" value="alpha/beta-Hydrolases"/>
    <property type="match status" value="1"/>
</dbReference>
<name>A0A395JIV6_9GAMM</name>